<gene>
    <name evidence="1" type="ORF">C9J12_20995</name>
</gene>
<reference evidence="1 2" key="1">
    <citation type="submission" date="2018-01" db="EMBL/GenBank/DDBJ databases">
        <title>Whole genome sequencing of Histamine producing bacteria.</title>
        <authorList>
            <person name="Butler K."/>
        </authorList>
    </citation>
    <scope>NUCLEOTIDE SEQUENCE [LARGE SCALE GENOMIC DNA]</scope>
    <source>
        <strain evidence="1 2">JCM 12947</strain>
    </source>
</reference>
<keyword evidence="2" id="KW-1185">Reference proteome</keyword>
<evidence type="ECO:0000313" key="1">
    <source>
        <dbReference type="EMBL" id="PSU45724.1"/>
    </source>
</evidence>
<organism evidence="1 2">
    <name type="scientific">Photobacterium frigidiphilum</name>
    <dbReference type="NCBI Taxonomy" id="264736"/>
    <lineage>
        <taxon>Bacteria</taxon>
        <taxon>Pseudomonadati</taxon>
        <taxon>Pseudomonadota</taxon>
        <taxon>Gammaproteobacteria</taxon>
        <taxon>Vibrionales</taxon>
        <taxon>Vibrionaceae</taxon>
        <taxon>Photobacterium</taxon>
    </lineage>
</organism>
<dbReference type="EMBL" id="PYMJ01000027">
    <property type="protein sequence ID" value="PSU45724.1"/>
    <property type="molecule type" value="Genomic_DNA"/>
</dbReference>
<comment type="caution">
    <text evidence="1">The sequence shown here is derived from an EMBL/GenBank/DDBJ whole genome shotgun (WGS) entry which is preliminary data.</text>
</comment>
<sequence length="82" mass="9336">MLMNHDIIAINAMLSHCMATELAAKEIHHINNTFKFAPTEHDVLRLALDIILIRNNHMTLDKQLSVLIEHSTLIKQALAQIE</sequence>
<evidence type="ECO:0000313" key="2">
    <source>
        <dbReference type="Proteomes" id="UP000240987"/>
    </source>
</evidence>
<proteinExistence type="predicted"/>
<protein>
    <submittedName>
        <fullName evidence="1">Uncharacterized protein</fullName>
    </submittedName>
</protein>
<dbReference type="RefSeq" id="WP_107244484.1">
    <property type="nucleotide sequence ID" value="NZ_PYMJ01000027.1"/>
</dbReference>
<accession>A0A2T3JAB3</accession>
<dbReference type="AlphaFoldDB" id="A0A2T3JAB3"/>
<dbReference type="Proteomes" id="UP000240987">
    <property type="component" value="Unassembled WGS sequence"/>
</dbReference>
<name>A0A2T3JAB3_9GAMM</name>